<dbReference type="EMBL" id="CAJOBC010015401">
    <property type="protein sequence ID" value="CAF4023809.1"/>
    <property type="molecule type" value="Genomic_DNA"/>
</dbReference>
<evidence type="ECO:0000313" key="1">
    <source>
        <dbReference type="EMBL" id="CAF1253202.1"/>
    </source>
</evidence>
<organism evidence="1 3">
    <name type="scientific">Didymodactylos carnosus</name>
    <dbReference type="NCBI Taxonomy" id="1234261"/>
    <lineage>
        <taxon>Eukaryota</taxon>
        <taxon>Metazoa</taxon>
        <taxon>Spiralia</taxon>
        <taxon>Gnathifera</taxon>
        <taxon>Rotifera</taxon>
        <taxon>Eurotatoria</taxon>
        <taxon>Bdelloidea</taxon>
        <taxon>Philodinida</taxon>
        <taxon>Philodinidae</taxon>
        <taxon>Didymodactylos</taxon>
    </lineage>
</organism>
<sequence length="183" mass="20802">MWMMYGLNDAIFSIIRGWKRLVQAFIIHQPRMMENIASFKPYIIHIQPNILNLVNKTFEVYFPQEVYSKIILGSLPVEGQDVSRQNAVRKVNTLEEGQTVVVVRSAHYSTNEVRIECQVIRASDLLLKDVKTGHYFNAASRSDVEYVTIPEEEGTEVTFALKNEGGEQDDAGREAILSCLIHG</sequence>
<reference evidence="1" key="1">
    <citation type="submission" date="2021-02" db="EMBL/GenBank/DDBJ databases">
        <authorList>
            <person name="Nowell W R."/>
        </authorList>
    </citation>
    <scope>NUCLEOTIDE SEQUENCE</scope>
</reference>
<dbReference type="EMBL" id="CAJNOQ010010487">
    <property type="protein sequence ID" value="CAF1253202.1"/>
    <property type="molecule type" value="Genomic_DNA"/>
</dbReference>
<evidence type="ECO:0000313" key="3">
    <source>
        <dbReference type="Proteomes" id="UP000663829"/>
    </source>
</evidence>
<dbReference type="AlphaFoldDB" id="A0A815AA33"/>
<proteinExistence type="predicted"/>
<keyword evidence="3" id="KW-1185">Reference proteome</keyword>
<evidence type="ECO:0000313" key="2">
    <source>
        <dbReference type="EMBL" id="CAF4023809.1"/>
    </source>
</evidence>
<protein>
    <submittedName>
        <fullName evidence="1">Uncharacterized protein</fullName>
    </submittedName>
</protein>
<gene>
    <name evidence="1" type="ORF">GPM918_LOCUS26233</name>
    <name evidence="2" type="ORF">SRO942_LOCUS26341</name>
</gene>
<name>A0A815AA33_9BILA</name>
<comment type="caution">
    <text evidence="1">The sequence shown here is derived from an EMBL/GenBank/DDBJ whole genome shotgun (WGS) entry which is preliminary data.</text>
</comment>
<accession>A0A815AA33</accession>
<dbReference type="Proteomes" id="UP000681722">
    <property type="component" value="Unassembled WGS sequence"/>
</dbReference>
<dbReference type="Proteomes" id="UP000663829">
    <property type="component" value="Unassembled WGS sequence"/>
</dbReference>